<organism evidence="8 9">
    <name type="scientific">Paracoccus alkenifer</name>
    <dbReference type="NCBI Taxonomy" id="65735"/>
    <lineage>
        <taxon>Bacteria</taxon>
        <taxon>Pseudomonadati</taxon>
        <taxon>Pseudomonadota</taxon>
        <taxon>Alphaproteobacteria</taxon>
        <taxon>Rhodobacterales</taxon>
        <taxon>Paracoccaceae</taxon>
        <taxon>Paracoccus</taxon>
    </lineage>
</organism>
<evidence type="ECO:0000313" key="9">
    <source>
        <dbReference type="Proteomes" id="UP000199125"/>
    </source>
</evidence>
<evidence type="ECO:0000256" key="7">
    <source>
        <dbReference type="PIRSR" id="PIRSR000216-1"/>
    </source>
</evidence>
<accession>A0A1H6L9K3</accession>
<dbReference type="PROSITE" id="PS01099">
    <property type="entry name" value="COMPLEX1_24K"/>
    <property type="match status" value="1"/>
</dbReference>
<name>A0A1H6L9K3_9RHOB</name>
<feature type="binding site" evidence="7">
    <location>
        <position position="142"/>
    </location>
    <ligand>
        <name>[2Fe-2S] cluster</name>
        <dbReference type="ChEBI" id="CHEBI:190135"/>
    </ligand>
</feature>
<dbReference type="GO" id="GO:0051537">
    <property type="term" value="F:2 iron, 2 sulfur cluster binding"/>
    <property type="evidence" value="ECO:0007669"/>
    <property type="project" value="UniProtKB-KW"/>
</dbReference>
<dbReference type="PANTHER" id="PTHR43342">
    <property type="entry name" value="NADH-QUINONE OXIDOREDUCTASE, E SUBUNIT"/>
    <property type="match status" value="1"/>
</dbReference>
<dbReference type="Gene3D" id="3.40.30.10">
    <property type="entry name" value="Glutaredoxin"/>
    <property type="match status" value="1"/>
</dbReference>
<keyword evidence="4 7" id="KW-0408">Iron</keyword>
<feature type="binding site" evidence="7">
    <location>
        <position position="97"/>
    </location>
    <ligand>
        <name>[2Fe-2S] cluster</name>
        <dbReference type="ChEBI" id="CHEBI:190135"/>
    </ligand>
</feature>
<comment type="cofactor">
    <cofactor evidence="6">
        <name>[2Fe-2S] cluster</name>
        <dbReference type="ChEBI" id="CHEBI:190135"/>
    </cofactor>
</comment>
<evidence type="ECO:0000256" key="4">
    <source>
        <dbReference type="ARBA" id="ARBA00023004"/>
    </source>
</evidence>
<dbReference type="InterPro" id="IPR002023">
    <property type="entry name" value="NuoE-like"/>
</dbReference>
<comment type="cofactor">
    <cofactor evidence="7">
        <name>[2Fe-2S] cluster</name>
        <dbReference type="ChEBI" id="CHEBI:190135"/>
    </cofactor>
    <text evidence="7">Binds 1 [2Fe-2S] cluster.</text>
</comment>
<dbReference type="PIRSF" id="PIRSF000216">
    <property type="entry name" value="NADH_DH_24kDa"/>
    <property type="match status" value="1"/>
</dbReference>
<comment type="similarity">
    <text evidence="1">Belongs to the complex I 24 kDa subunit family.</text>
</comment>
<evidence type="ECO:0000313" key="8">
    <source>
        <dbReference type="EMBL" id="SEH81206.1"/>
    </source>
</evidence>
<dbReference type="EMBL" id="FNXG01000002">
    <property type="protein sequence ID" value="SEH81206.1"/>
    <property type="molecule type" value="Genomic_DNA"/>
</dbReference>
<keyword evidence="5 7" id="KW-0411">Iron-sulfur</keyword>
<evidence type="ECO:0000256" key="6">
    <source>
        <dbReference type="ARBA" id="ARBA00034078"/>
    </source>
</evidence>
<proteinExistence type="inferred from homology"/>
<dbReference type="InterPro" id="IPR036249">
    <property type="entry name" value="Thioredoxin-like_sf"/>
</dbReference>
<sequence>MQPTSNFDRPPNMPPIAALEGESLVRLQAIIARHRGDEGPLLPILHDVQAEWGMIPESAQPVIAQALGMSRAEIHGVVSFYHDFRQEPAGRHVLRLCRAEACQSVGADALAQQVRTALGLDWHETTPDGRLTLEPVFCLGLCACGPSAQLDDRLVGRATADRLVALAGGAR</sequence>
<reference evidence="9" key="1">
    <citation type="submission" date="2016-10" db="EMBL/GenBank/DDBJ databases">
        <authorList>
            <person name="Varghese N."/>
            <person name="Submissions S."/>
        </authorList>
    </citation>
    <scope>NUCLEOTIDE SEQUENCE [LARGE SCALE GENOMIC DNA]</scope>
    <source>
        <strain evidence="9">DSM 11593</strain>
    </source>
</reference>
<dbReference type="STRING" id="65735.SAMN04488075_1206"/>
<dbReference type="NCBIfam" id="NF004638">
    <property type="entry name" value="PRK05988.1"/>
    <property type="match status" value="1"/>
</dbReference>
<dbReference type="GO" id="GO:0046872">
    <property type="term" value="F:metal ion binding"/>
    <property type="evidence" value="ECO:0007669"/>
    <property type="project" value="UniProtKB-KW"/>
</dbReference>
<dbReference type="Gene3D" id="1.10.10.1590">
    <property type="entry name" value="NADH-quinone oxidoreductase subunit E"/>
    <property type="match status" value="1"/>
</dbReference>
<gene>
    <name evidence="8" type="ORF">SAMN04488075_1206</name>
</gene>
<dbReference type="Proteomes" id="UP000199125">
    <property type="component" value="Unassembled WGS sequence"/>
</dbReference>
<dbReference type="AlphaFoldDB" id="A0A1H6L9K3"/>
<feature type="binding site" evidence="7">
    <location>
        <position position="138"/>
    </location>
    <ligand>
        <name>[2Fe-2S] cluster</name>
        <dbReference type="ChEBI" id="CHEBI:190135"/>
    </ligand>
</feature>
<dbReference type="InterPro" id="IPR041921">
    <property type="entry name" value="NuoE_N"/>
</dbReference>
<dbReference type="CDD" id="cd03081">
    <property type="entry name" value="TRX_Fd_NuoE_FDH_gamma"/>
    <property type="match status" value="1"/>
</dbReference>
<dbReference type="GO" id="GO:0016491">
    <property type="term" value="F:oxidoreductase activity"/>
    <property type="evidence" value="ECO:0007669"/>
    <property type="project" value="InterPro"/>
</dbReference>
<keyword evidence="3 7" id="KW-0479">Metal-binding</keyword>
<dbReference type="PANTHER" id="PTHR43342:SF1">
    <property type="entry name" value="BIFURCATING [FEFE] HYDROGENASE GAMMA SUBUNIT"/>
    <property type="match status" value="1"/>
</dbReference>
<protein>
    <submittedName>
        <fullName evidence="8">Formate dehydrogenase gamma subunit</fullName>
    </submittedName>
</protein>
<dbReference type="Pfam" id="PF01257">
    <property type="entry name" value="2Fe-2S_thioredx"/>
    <property type="match status" value="1"/>
</dbReference>
<evidence type="ECO:0000256" key="3">
    <source>
        <dbReference type="ARBA" id="ARBA00022723"/>
    </source>
</evidence>
<keyword evidence="9" id="KW-1185">Reference proteome</keyword>
<dbReference type="InterPro" id="IPR028431">
    <property type="entry name" value="NADP_DH_HndA-like"/>
</dbReference>
<evidence type="ECO:0000256" key="1">
    <source>
        <dbReference type="ARBA" id="ARBA00010643"/>
    </source>
</evidence>
<evidence type="ECO:0000256" key="2">
    <source>
        <dbReference type="ARBA" id="ARBA00022714"/>
    </source>
</evidence>
<evidence type="ECO:0000256" key="5">
    <source>
        <dbReference type="ARBA" id="ARBA00023014"/>
    </source>
</evidence>
<dbReference type="SUPFAM" id="SSF52833">
    <property type="entry name" value="Thioredoxin-like"/>
    <property type="match status" value="1"/>
</dbReference>
<feature type="binding site" evidence="7">
    <location>
        <position position="102"/>
    </location>
    <ligand>
        <name>[2Fe-2S] cluster</name>
        <dbReference type="ChEBI" id="CHEBI:190135"/>
    </ligand>
</feature>
<keyword evidence="2 7" id="KW-0001">2Fe-2S</keyword>